<proteinExistence type="predicted"/>
<evidence type="ECO:0000313" key="1">
    <source>
        <dbReference type="EMBL" id="AOH55353.1"/>
    </source>
</evidence>
<accession>A0A1B3XQ75</accession>
<keyword evidence="2" id="KW-1185">Reference proteome</keyword>
<gene>
    <name evidence="1" type="ORF">ABE28_013420</name>
</gene>
<dbReference type="AlphaFoldDB" id="A0A1B3XQ75"/>
<dbReference type="EMBL" id="CP017080">
    <property type="protein sequence ID" value="AOH55353.1"/>
    <property type="molecule type" value="Genomic_DNA"/>
</dbReference>
<sequence length="77" mass="9392">MHILYKWRLPFSCARKQHGRFYHGVQQANKINKWTLLYAKHMWIQRKLKRGLEYYIPNPFCLQTEETLSGLLPFKII</sequence>
<name>A0A1B3XQ75_9BACI</name>
<protein>
    <submittedName>
        <fullName evidence="1">Uncharacterized protein</fullName>
    </submittedName>
</protein>
<organism evidence="1 2">
    <name type="scientific">Peribacillus muralis</name>
    <dbReference type="NCBI Taxonomy" id="264697"/>
    <lineage>
        <taxon>Bacteria</taxon>
        <taxon>Bacillati</taxon>
        <taxon>Bacillota</taxon>
        <taxon>Bacilli</taxon>
        <taxon>Bacillales</taxon>
        <taxon>Bacillaceae</taxon>
        <taxon>Peribacillus</taxon>
    </lineage>
</organism>
<dbReference type="Proteomes" id="UP000077926">
    <property type="component" value="Chromosome"/>
</dbReference>
<dbReference type="KEGG" id="bmur:ABE28_013420"/>
<reference evidence="1 2" key="1">
    <citation type="submission" date="2016-08" db="EMBL/GenBank/DDBJ databases">
        <title>Complete genome sequence of Bacillus muralis G25-68, a strain with toxicity to nematodes.</title>
        <authorList>
            <person name="Zheng Z."/>
        </authorList>
    </citation>
    <scope>NUCLEOTIDE SEQUENCE [LARGE SCALE GENOMIC DNA]</scope>
    <source>
        <strain evidence="1 2">G25-68</strain>
    </source>
</reference>
<evidence type="ECO:0000313" key="2">
    <source>
        <dbReference type="Proteomes" id="UP000077926"/>
    </source>
</evidence>